<keyword evidence="5" id="KW-1185">Reference proteome</keyword>
<dbReference type="InterPro" id="IPR037516">
    <property type="entry name" value="Tripartite_DENN"/>
</dbReference>
<comment type="caution">
    <text evidence="4">The sequence shown here is derived from an EMBL/GenBank/DDBJ whole genome shotgun (WGS) entry which is preliminary data.</text>
</comment>
<feature type="region of interest" description="Disordered" evidence="2">
    <location>
        <begin position="36"/>
        <end position="117"/>
    </location>
</feature>
<reference evidence="4" key="2">
    <citation type="journal article" date="2020" name="Nat. Commun.">
        <title>Large-scale genome sequencing of mycorrhizal fungi provides insights into the early evolution of symbiotic traits.</title>
        <authorList>
            <person name="Miyauchi S."/>
            <person name="Kiss E."/>
            <person name="Kuo A."/>
            <person name="Drula E."/>
            <person name="Kohler A."/>
            <person name="Sanchez-Garcia M."/>
            <person name="Morin E."/>
            <person name="Andreopoulos B."/>
            <person name="Barry K.W."/>
            <person name="Bonito G."/>
            <person name="Buee M."/>
            <person name="Carver A."/>
            <person name="Chen C."/>
            <person name="Cichocki N."/>
            <person name="Clum A."/>
            <person name="Culley D."/>
            <person name="Crous P.W."/>
            <person name="Fauchery L."/>
            <person name="Girlanda M."/>
            <person name="Hayes R.D."/>
            <person name="Keri Z."/>
            <person name="LaButti K."/>
            <person name="Lipzen A."/>
            <person name="Lombard V."/>
            <person name="Magnuson J."/>
            <person name="Maillard F."/>
            <person name="Murat C."/>
            <person name="Nolan M."/>
            <person name="Ohm R.A."/>
            <person name="Pangilinan J."/>
            <person name="Pereira M.F."/>
            <person name="Perotto S."/>
            <person name="Peter M."/>
            <person name="Pfister S."/>
            <person name="Riley R."/>
            <person name="Sitrit Y."/>
            <person name="Stielow J.B."/>
            <person name="Szollosi G."/>
            <person name="Zifcakova L."/>
            <person name="Stursova M."/>
            <person name="Spatafora J.W."/>
            <person name="Tedersoo L."/>
            <person name="Vaario L.M."/>
            <person name="Yamada A."/>
            <person name="Yan M."/>
            <person name="Wang P."/>
            <person name="Xu J."/>
            <person name="Bruns T."/>
            <person name="Baldrian P."/>
            <person name="Vilgalys R."/>
            <person name="Dunand C."/>
            <person name="Henrissat B."/>
            <person name="Grigoriev I.V."/>
            <person name="Hibbett D."/>
            <person name="Nagy L.G."/>
            <person name="Martin F.M."/>
        </authorList>
    </citation>
    <scope>NUCLEOTIDE SEQUENCE</scope>
    <source>
        <strain evidence="4">Prilba</strain>
    </source>
</reference>
<evidence type="ECO:0000256" key="2">
    <source>
        <dbReference type="SAM" id="MobiDB-lite"/>
    </source>
</evidence>
<dbReference type="Proteomes" id="UP000759537">
    <property type="component" value="Unassembled WGS sequence"/>
</dbReference>
<dbReference type="InterPro" id="IPR018307">
    <property type="entry name" value="ABL9/DENND6_dom"/>
</dbReference>
<feature type="region of interest" description="Disordered" evidence="2">
    <location>
        <begin position="130"/>
        <end position="164"/>
    </location>
</feature>
<feature type="compositionally biased region" description="Low complexity" evidence="2">
    <location>
        <begin position="140"/>
        <end position="153"/>
    </location>
</feature>
<evidence type="ECO:0000313" key="4">
    <source>
        <dbReference type="EMBL" id="KAF8476730.1"/>
    </source>
</evidence>
<feature type="region of interest" description="Disordered" evidence="2">
    <location>
        <begin position="663"/>
        <end position="702"/>
    </location>
</feature>
<dbReference type="PANTHER" id="PTHR31017">
    <property type="entry name" value="LATE SECRETORY PATHWAY PROTEIN AVL9-RELATED"/>
    <property type="match status" value="1"/>
</dbReference>
<dbReference type="EMBL" id="WHVB01000014">
    <property type="protein sequence ID" value="KAF8476730.1"/>
    <property type="molecule type" value="Genomic_DNA"/>
</dbReference>
<dbReference type="InterPro" id="IPR051731">
    <property type="entry name" value="DENND11/AVL9_GEFs"/>
</dbReference>
<proteinExistence type="inferred from homology"/>
<dbReference type="Pfam" id="PF09794">
    <property type="entry name" value="Avl9"/>
    <property type="match status" value="1"/>
</dbReference>
<name>A0A9P5MS88_9AGAM</name>
<dbReference type="AlphaFoldDB" id="A0A9P5MS88"/>
<gene>
    <name evidence="4" type="ORF">DFH94DRAFT_757873</name>
</gene>
<reference evidence="4" key="1">
    <citation type="submission" date="2019-10" db="EMBL/GenBank/DDBJ databases">
        <authorList>
            <consortium name="DOE Joint Genome Institute"/>
            <person name="Kuo A."/>
            <person name="Miyauchi S."/>
            <person name="Kiss E."/>
            <person name="Drula E."/>
            <person name="Kohler A."/>
            <person name="Sanchez-Garcia M."/>
            <person name="Andreopoulos B."/>
            <person name="Barry K.W."/>
            <person name="Bonito G."/>
            <person name="Buee M."/>
            <person name="Carver A."/>
            <person name="Chen C."/>
            <person name="Cichocki N."/>
            <person name="Clum A."/>
            <person name="Culley D."/>
            <person name="Crous P.W."/>
            <person name="Fauchery L."/>
            <person name="Girlanda M."/>
            <person name="Hayes R."/>
            <person name="Keri Z."/>
            <person name="LaButti K."/>
            <person name="Lipzen A."/>
            <person name="Lombard V."/>
            <person name="Magnuson J."/>
            <person name="Maillard F."/>
            <person name="Morin E."/>
            <person name="Murat C."/>
            <person name="Nolan M."/>
            <person name="Ohm R."/>
            <person name="Pangilinan J."/>
            <person name="Pereira M."/>
            <person name="Perotto S."/>
            <person name="Peter M."/>
            <person name="Riley R."/>
            <person name="Sitrit Y."/>
            <person name="Stielow B."/>
            <person name="Szollosi G."/>
            <person name="Zifcakova L."/>
            <person name="Stursova M."/>
            <person name="Spatafora J.W."/>
            <person name="Tedersoo L."/>
            <person name="Vaario L.-M."/>
            <person name="Yamada A."/>
            <person name="Yan M."/>
            <person name="Wang P."/>
            <person name="Xu J."/>
            <person name="Bruns T."/>
            <person name="Baldrian P."/>
            <person name="Vilgalys R."/>
            <person name="Henrissat B."/>
            <person name="Grigoriev I.V."/>
            <person name="Hibbett D."/>
            <person name="Nagy L.G."/>
            <person name="Martin F.M."/>
        </authorList>
    </citation>
    <scope>NUCLEOTIDE SEQUENCE</scope>
    <source>
        <strain evidence="4">Prilba</strain>
    </source>
</reference>
<feature type="region of interest" description="Disordered" evidence="2">
    <location>
        <begin position="779"/>
        <end position="842"/>
    </location>
</feature>
<evidence type="ECO:0000256" key="1">
    <source>
        <dbReference type="ARBA" id="ARBA00038178"/>
    </source>
</evidence>
<feature type="compositionally biased region" description="Basic and acidic residues" evidence="2">
    <location>
        <begin position="813"/>
        <end position="830"/>
    </location>
</feature>
<feature type="compositionally biased region" description="Polar residues" evidence="2">
    <location>
        <begin position="95"/>
        <end position="104"/>
    </location>
</feature>
<protein>
    <submittedName>
        <fullName evidence="4">Transport protein Avl9-domain-containing protein</fullName>
    </submittedName>
</protein>
<evidence type="ECO:0000313" key="5">
    <source>
        <dbReference type="Proteomes" id="UP000759537"/>
    </source>
</evidence>
<evidence type="ECO:0000259" key="3">
    <source>
        <dbReference type="PROSITE" id="PS50211"/>
    </source>
</evidence>
<dbReference type="PROSITE" id="PS50211">
    <property type="entry name" value="DENN"/>
    <property type="match status" value="1"/>
</dbReference>
<dbReference type="OrthoDB" id="26278at2759"/>
<dbReference type="GO" id="GO:0005737">
    <property type="term" value="C:cytoplasm"/>
    <property type="evidence" value="ECO:0007669"/>
    <property type="project" value="TreeGrafter"/>
</dbReference>
<sequence>MSSAFAAHNDVHDDHDTDTHPNLHLALDLSGALADHDDDADTASQHSISFTSPAASPRDSTFPEFPIVDASRRRSHPYTISTESSDDPDDASLYNGRSSVTSHGEPSHDGHAKLVPPTPLTAALRNNVYPPAQIQSPGRSSVTSFETSTSSYSKKARPESLLPDPPKGPLVLGIALVDFNHQVGPRIEFSVGSIFEDEDEEINKVLPFLALPDGAHLAVEDYSYFHLVPNIPNPSTIFGISCNRQIATSSLLVKEMEMTRSTVQKAVVVLASKPVFGPIRDRLGVVTLAFFEQKDFSNTHLLVEFYESLQGSLRSQLTESGLYMGTSLRELVHEFRHRTLVLVKALILQKKILFYGHPVERLCTYQYSLISLIPGLLQTLQDCGSPPLASRALTLCQPTSLRTSDRRSLLAYLGLPLDLFGKDAFFQPYLPLQQLELIKSQTRSFLCGSTNAIVRQQKDIELLVDVESCSIEFRDPKIERAVALTPADRKWVDEIVKEVNDTWDTEDGMRMFKGSDDYLRIKFEEYISAALASVKYGDFLAKGESSGVLITPGSGGDTNALDDFNPIWIAEFKRTNAFDVWQRTTDSMLFDIVEPRHPCNEKPSAIADITLRLSEGIQELKLEQQLAPTREAISRTITVGSANFFKAVEGVKGRFVQRSASSLSVGSASTSSGTVISSSEVPDGSALTNSPSPPPTTAPTGVEATAIQAKERLTGWGTSVGTFFASRASRFSAQKMPPPSTSAPSSTTGSPVVPPQDVPWIPSLKASISSSTGIVKLPSKVVQTPPPGQTVAEELGEKTPRENTFGPDGDAESQNHTHKHDETLQDRYDGDSDEEPSFGVAL</sequence>
<feature type="region of interest" description="Disordered" evidence="2">
    <location>
        <begin position="732"/>
        <end position="757"/>
    </location>
</feature>
<organism evidence="4 5">
    <name type="scientific">Russula ochroleuca</name>
    <dbReference type="NCBI Taxonomy" id="152965"/>
    <lineage>
        <taxon>Eukaryota</taxon>
        <taxon>Fungi</taxon>
        <taxon>Dikarya</taxon>
        <taxon>Basidiomycota</taxon>
        <taxon>Agaricomycotina</taxon>
        <taxon>Agaricomycetes</taxon>
        <taxon>Russulales</taxon>
        <taxon>Russulaceae</taxon>
        <taxon>Russula</taxon>
    </lineage>
</organism>
<dbReference type="PANTHER" id="PTHR31017:SF1">
    <property type="entry name" value="LATE SECRETORY PATHWAY PROTEIN AVL9 HOMOLOG"/>
    <property type="match status" value="1"/>
</dbReference>
<feature type="compositionally biased region" description="Low complexity" evidence="2">
    <location>
        <begin position="742"/>
        <end position="751"/>
    </location>
</feature>
<feature type="compositionally biased region" description="Low complexity" evidence="2">
    <location>
        <begin position="663"/>
        <end position="679"/>
    </location>
</feature>
<feature type="domain" description="UDENN" evidence="3">
    <location>
        <begin position="172"/>
        <end position="599"/>
    </location>
</feature>
<comment type="similarity">
    <text evidence="1">Belongs to the AVL9 family.</text>
</comment>
<accession>A0A9P5MS88</accession>